<dbReference type="Pfam" id="PF13894">
    <property type="entry name" value="zf-C2H2_4"/>
    <property type="match status" value="1"/>
</dbReference>
<dbReference type="VEuPathDB" id="VectorBase:GBRI044618"/>
<dbReference type="InterPro" id="IPR050758">
    <property type="entry name" value="Znf_C2H2-type"/>
</dbReference>
<dbReference type="InterPro" id="IPR036236">
    <property type="entry name" value="Znf_C2H2_sf"/>
</dbReference>
<feature type="region of interest" description="Disordered" evidence="6">
    <location>
        <begin position="160"/>
        <end position="181"/>
    </location>
</feature>
<evidence type="ECO:0000259" key="7">
    <source>
        <dbReference type="PROSITE" id="PS50157"/>
    </source>
</evidence>
<feature type="domain" description="C2H2-type" evidence="7">
    <location>
        <begin position="191"/>
        <end position="218"/>
    </location>
</feature>
<keyword evidence="9" id="KW-1185">Reference proteome</keyword>
<evidence type="ECO:0000313" key="9">
    <source>
        <dbReference type="Proteomes" id="UP000091820"/>
    </source>
</evidence>
<name>A0A1A9X562_9MUSC</name>
<dbReference type="EnsemblMetazoa" id="GBRI044618-RA">
    <property type="protein sequence ID" value="GBRI044618-PA"/>
    <property type="gene ID" value="GBRI044618"/>
</dbReference>
<dbReference type="STRING" id="37001.A0A1A9X562"/>
<dbReference type="Gene3D" id="3.30.160.60">
    <property type="entry name" value="Classic Zinc Finger"/>
    <property type="match status" value="5"/>
</dbReference>
<evidence type="ECO:0000313" key="8">
    <source>
        <dbReference type="EnsemblMetazoa" id="GBRI044618-PA"/>
    </source>
</evidence>
<feature type="domain" description="C2H2-type" evidence="7">
    <location>
        <begin position="331"/>
        <end position="359"/>
    </location>
</feature>
<reference evidence="8" key="2">
    <citation type="submission" date="2020-05" db="UniProtKB">
        <authorList>
            <consortium name="EnsemblMetazoa"/>
        </authorList>
    </citation>
    <scope>IDENTIFICATION</scope>
    <source>
        <strain evidence="8">IAEA</strain>
    </source>
</reference>
<dbReference type="Pfam" id="PF00096">
    <property type="entry name" value="zf-C2H2"/>
    <property type="match status" value="5"/>
</dbReference>
<dbReference type="FunFam" id="3.30.160.60:FF:002460">
    <property type="entry name" value="Zgc:174574"/>
    <property type="match status" value="1"/>
</dbReference>
<accession>A0A1A9X562</accession>
<dbReference type="PROSITE" id="PS00028">
    <property type="entry name" value="ZINC_FINGER_C2H2_1"/>
    <property type="match status" value="7"/>
</dbReference>
<evidence type="ECO:0000256" key="3">
    <source>
        <dbReference type="ARBA" id="ARBA00022771"/>
    </source>
</evidence>
<protein>
    <recommendedName>
        <fullName evidence="7">C2H2-type domain-containing protein</fullName>
    </recommendedName>
</protein>
<keyword evidence="4" id="KW-0862">Zinc</keyword>
<dbReference type="FunFam" id="3.30.160.60:FF:000446">
    <property type="entry name" value="Zinc finger protein"/>
    <property type="match status" value="1"/>
</dbReference>
<dbReference type="InterPro" id="IPR013087">
    <property type="entry name" value="Znf_C2H2_type"/>
</dbReference>
<dbReference type="GO" id="GO:0008270">
    <property type="term" value="F:zinc ion binding"/>
    <property type="evidence" value="ECO:0007669"/>
    <property type="project" value="UniProtKB-KW"/>
</dbReference>
<feature type="domain" description="C2H2-type" evidence="7">
    <location>
        <begin position="247"/>
        <end position="274"/>
    </location>
</feature>
<feature type="domain" description="C2H2-type" evidence="7">
    <location>
        <begin position="20"/>
        <end position="47"/>
    </location>
</feature>
<dbReference type="PANTHER" id="PTHR23234">
    <property type="entry name" value="ZNF44 PROTEIN"/>
    <property type="match status" value="1"/>
</dbReference>
<evidence type="ECO:0000256" key="4">
    <source>
        <dbReference type="ARBA" id="ARBA00022833"/>
    </source>
</evidence>
<evidence type="ECO:0000256" key="5">
    <source>
        <dbReference type="PROSITE-ProRule" id="PRU00042"/>
    </source>
</evidence>
<dbReference type="AlphaFoldDB" id="A0A1A9X562"/>
<evidence type="ECO:0000256" key="6">
    <source>
        <dbReference type="SAM" id="MobiDB-lite"/>
    </source>
</evidence>
<dbReference type="PANTHER" id="PTHR23234:SF10">
    <property type="entry name" value="RIKEN CDNA 6720489N17 GENE-RELATED"/>
    <property type="match status" value="1"/>
</dbReference>
<keyword evidence="2" id="KW-0677">Repeat</keyword>
<dbReference type="Proteomes" id="UP000091820">
    <property type="component" value="Unassembled WGS sequence"/>
</dbReference>
<feature type="domain" description="C2H2-type" evidence="7">
    <location>
        <begin position="219"/>
        <end position="246"/>
    </location>
</feature>
<sequence length="361" mass="42083">MDNKDVCGVIFIDDQQLLSFHCSICQQIFETADLLLDHLSEHYTEIKMKKINYQLDDEYNDDTFYSDTNEDEDISVDIDPLLNKLPLGLNEKLEDTIKIELVDDCGTNNIPLSQNEGNRNSIAEDGEELLDKSFPTYITDSDSTILKELSVTVQAANEISTMSESTSDDQPTEPKFRCNRPRKNFDQPRLHKCELCGFAFKDKRLLQSHVIRHSGKKDYTCPKCSKTFYTRMELKLHDRRHTGERSYLCMLCGKSFVTSTEYQAHIRRHENNRPYKCDQCDKSFFDGYQMRKHQITHTDERTVPCPQCPSVFKCKKTLRAHLKIHLNKREHICKFCDAAFNQKPGLISHMKTKHKTIQNKY</sequence>
<organism evidence="8 9">
    <name type="scientific">Glossina brevipalpis</name>
    <dbReference type="NCBI Taxonomy" id="37001"/>
    <lineage>
        <taxon>Eukaryota</taxon>
        <taxon>Metazoa</taxon>
        <taxon>Ecdysozoa</taxon>
        <taxon>Arthropoda</taxon>
        <taxon>Hexapoda</taxon>
        <taxon>Insecta</taxon>
        <taxon>Pterygota</taxon>
        <taxon>Neoptera</taxon>
        <taxon>Endopterygota</taxon>
        <taxon>Diptera</taxon>
        <taxon>Brachycera</taxon>
        <taxon>Muscomorpha</taxon>
        <taxon>Hippoboscoidea</taxon>
        <taxon>Glossinidae</taxon>
        <taxon>Glossina</taxon>
    </lineage>
</organism>
<dbReference type="SUPFAM" id="SSF57667">
    <property type="entry name" value="beta-beta-alpha zinc fingers"/>
    <property type="match status" value="4"/>
</dbReference>
<feature type="domain" description="C2H2-type" evidence="7">
    <location>
        <begin position="275"/>
        <end position="302"/>
    </location>
</feature>
<evidence type="ECO:0000256" key="1">
    <source>
        <dbReference type="ARBA" id="ARBA00022723"/>
    </source>
</evidence>
<dbReference type="SMART" id="SM00355">
    <property type="entry name" value="ZnF_C2H2"/>
    <property type="match status" value="7"/>
</dbReference>
<feature type="domain" description="C2H2-type" evidence="7">
    <location>
        <begin position="303"/>
        <end position="330"/>
    </location>
</feature>
<evidence type="ECO:0000256" key="2">
    <source>
        <dbReference type="ARBA" id="ARBA00022737"/>
    </source>
</evidence>
<reference evidence="9" key="1">
    <citation type="submission" date="2014-03" db="EMBL/GenBank/DDBJ databases">
        <authorList>
            <person name="Aksoy S."/>
            <person name="Warren W."/>
            <person name="Wilson R.K."/>
        </authorList>
    </citation>
    <scope>NUCLEOTIDE SEQUENCE [LARGE SCALE GENOMIC DNA]</scope>
    <source>
        <strain evidence="9">IAEA</strain>
    </source>
</reference>
<dbReference type="GO" id="GO:0005634">
    <property type="term" value="C:nucleus"/>
    <property type="evidence" value="ECO:0007669"/>
    <property type="project" value="UniProtKB-ARBA"/>
</dbReference>
<keyword evidence="3 5" id="KW-0863">Zinc-finger</keyword>
<dbReference type="PROSITE" id="PS50157">
    <property type="entry name" value="ZINC_FINGER_C2H2_2"/>
    <property type="match status" value="7"/>
</dbReference>
<proteinExistence type="predicted"/>
<keyword evidence="1" id="KW-0479">Metal-binding</keyword>